<dbReference type="EMBL" id="JACIEP010000013">
    <property type="protein sequence ID" value="MBB4037384.1"/>
    <property type="molecule type" value="Genomic_DNA"/>
</dbReference>
<keyword evidence="4" id="KW-1185">Reference proteome</keyword>
<sequence>MKKYILIFSILAILTACDKNNEEAIVDFDLFFTIVDQDGNDLLNPSTENSIEVHKIEIYHLKNGEYIRLYNNTSSGRNAYSLREPEAGEKTGYILGIALSVYEEYEKNKSVTVIKWNENESDTIISTITTHGNITGVYEFTYNNISDEDLEKVGYRTYKLVKERKGE</sequence>
<dbReference type="AlphaFoldDB" id="A0A840CUM3"/>
<evidence type="ECO:0000313" key="4">
    <source>
        <dbReference type="Proteomes" id="UP000555103"/>
    </source>
</evidence>
<dbReference type="Pfam" id="PF08139">
    <property type="entry name" value="LPAM_1"/>
    <property type="match status" value="1"/>
</dbReference>
<dbReference type="Proteomes" id="UP000555103">
    <property type="component" value="Unassembled WGS sequence"/>
</dbReference>
<evidence type="ECO:0000256" key="1">
    <source>
        <dbReference type="ARBA" id="ARBA00017922"/>
    </source>
</evidence>
<accession>A0A840CUM3</accession>
<organism evidence="3 4">
    <name type="scientific">Dysgonomonas hofstadii</name>
    <dbReference type="NCBI Taxonomy" id="637886"/>
    <lineage>
        <taxon>Bacteria</taxon>
        <taxon>Pseudomonadati</taxon>
        <taxon>Bacteroidota</taxon>
        <taxon>Bacteroidia</taxon>
        <taxon>Bacteroidales</taxon>
        <taxon>Dysgonomonadaceae</taxon>
        <taxon>Dysgonomonas</taxon>
    </lineage>
</organism>
<dbReference type="PROSITE" id="PS51257">
    <property type="entry name" value="PROKAR_LIPOPROTEIN"/>
    <property type="match status" value="1"/>
</dbReference>
<reference evidence="3 4" key="1">
    <citation type="submission" date="2020-08" db="EMBL/GenBank/DDBJ databases">
        <title>Genomic Encyclopedia of Type Strains, Phase IV (KMG-IV): sequencing the most valuable type-strain genomes for metagenomic binning, comparative biology and taxonomic classification.</title>
        <authorList>
            <person name="Goeker M."/>
        </authorList>
    </citation>
    <scope>NUCLEOTIDE SEQUENCE [LARGE SCALE GENOMIC DNA]</scope>
    <source>
        <strain evidence="3 4">DSM 104969</strain>
    </source>
</reference>
<keyword evidence="2" id="KW-0732">Signal</keyword>
<proteinExistence type="predicted"/>
<name>A0A840CUM3_9BACT</name>
<evidence type="ECO:0000256" key="2">
    <source>
        <dbReference type="ARBA" id="ARBA00022729"/>
    </source>
</evidence>
<evidence type="ECO:0000313" key="3">
    <source>
        <dbReference type="EMBL" id="MBB4037384.1"/>
    </source>
</evidence>
<protein>
    <recommendedName>
        <fullName evidence="1">Type IV secretion system putative lipoprotein virB7</fullName>
    </recommendedName>
</protein>
<dbReference type="InterPro" id="IPR012640">
    <property type="entry name" value="Membr_lipoprot_lipid_attach_CS"/>
</dbReference>
<comment type="caution">
    <text evidence="3">The sequence shown here is derived from an EMBL/GenBank/DDBJ whole genome shotgun (WGS) entry which is preliminary data.</text>
</comment>
<gene>
    <name evidence="3" type="ORF">GGR21_003301</name>
</gene>
<dbReference type="RefSeq" id="WP_183308225.1">
    <property type="nucleotide sequence ID" value="NZ_JACIEP010000013.1"/>
</dbReference>